<evidence type="ECO:0000256" key="5">
    <source>
        <dbReference type="ARBA" id="ARBA00005363"/>
    </source>
</evidence>
<comment type="subcellular location">
    <subcellularLocation>
        <location evidence="2">Cytoplasmic vesicle membrane</location>
        <topology evidence="2">Single-pass type I membrane protein</topology>
    </subcellularLocation>
    <subcellularLocation>
        <location evidence="4">Golgi apparatus membrane</location>
        <topology evidence="4">Single-pass type I membrane protein</topology>
    </subcellularLocation>
    <subcellularLocation>
        <location evidence="1">Mitochondrion membrane</location>
        <topology evidence="1">Single-pass membrane protein</topology>
    </subcellularLocation>
    <subcellularLocation>
        <location evidence="3">Preautophagosomal structure membrane</location>
        <topology evidence="3">Single-pass type I membrane protein</topology>
    </subcellularLocation>
</comment>
<evidence type="ECO:0000256" key="15">
    <source>
        <dbReference type="ARBA" id="ARBA00023136"/>
    </source>
</evidence>
<evidence type="ECO:0000256" key="6">
    <source>
        <dbReference type="ARBA" id="ARBA00013776"/>
    </source>
</evidence>
<evidence type="ECO:0000256" key="9">
    <source>
        <dbReference type="ARBA" id="ARBA00022729"/>
    </source>
</evidence>
<evidence type="ECO:0000256" key="14">
    <source>
        <dbReference type="ARBA" id="ARBA00023128"/>
    </source>
</evidence>
<evidence type="ECO:0000256" key="8">
    <source>
        <dbReference type="ARBA" id="ARBA00022692"/>
    </source>
</evidence>
<dbReference type="RefSeq" id="XP_062646328.1">
    <property type="nucleotide sequence ID" value="XM_062789090.1"/>
</dbReference>
<dbReference type="GO" id="GO:0000139">
    <property type="term" value="C:Golgi membrane"/>
    <property type="evidence" value="ECO:0007669"/>
    <property type="project" value="UniProtKB-SubCell"/>
</dbReference>
<keyword evidence="14" id="KW-0496">Mitochondrion</keyword>
<evidence type="ECO:0000256" key="7">
    <source>
        <dbReference type="ARBA" id="ARBA00022448"/>
    </source>
</evidence>
<dbReference type="GO" id="GO:0031966">
    <property type="term" value="C:mitochondrial membrane"/>
    <property type="evidence" value="ECO:0007669"/>
    <property type="project" value="UniProtKB-SubCell"/>
</dbReference>
<evidence type="ECO:0000256" key="13">
    <source>
        <dbReference type="ARBA" id="ARBA00023034"/>
    </source>
</evidence>
<dbReference type="PANTHER" id="PTHR15071">
    <property type="entry name" value="MANNOSE-6-PHOSPHATE RECEPTOR FAMILY MEMBER"/>
    <property type="match status" value="1"/>
</dbReference>
<keyword evidence="13" id="KW-0333">Golgi apparatus</keyword>
<protein>
    <recommendedName>
        <fullName evidence="6">Autophagy-related protein 27</fullName>
    </recommendedName>
</protein>
<evidence type="ECO:0000256" key="19">
    <source>
        <dbReference type="SAM" id="Phobius"/>
    </source>
</evidence>
<dbReference type="PROSITE" id="PS51914">
    <property type="entry name" value="MRH"/>
    <property type="match status" value="1"/>
</dbReference>
<evidence type="ECO:0000256" key="10">
    <source>
        <dbReference type="ARBA" id="ARBA00022927"/>
    </source>
</evidence>
<dbReference type="GeneID" id="87825860"/>
<comment type="caution">
    <text evidence="22">The sequence shown here is derived from an EMBL/GenBank/DDBJ whole genome shotgun (WGS) entry which is preliminary data.</text>
</comment>
<proteinExistence type="inferred from homology"/>
<feature type="chain" id="PRO_5042881871" description="Autophagy-related protein 27" evidence="20">
    <location>
        <begin position="31"/>
        <end position="382"/>
    </location>
</feature>
<dbReference type="GO" id="GO:0006914">
    <property type="term" value="P:autophagy"/>
    <property type="evidence" value="ECO:0007669"/>
    <property type="project" value="UniProtKB-KW"/>
</dbReference>
<evidence type="ECO:0000256" key="4">
    <source>
        <dbReference type="ARBA" id="ARBA00004614"/>
    </source>
</evidence>
<evidence type="ECO:0000256" key="16">
    <source>
        <dbReference type="ARBA" id="ARBA00023157"/>
    </source>
</evidence>
<gene>
    <name evidence="22" type="ORF">N657DRAFT_575272</name>
</gene>
<keyword evidence="9 20" id="KW-0732">Signal</keyword>
<evidence type="ECO:0000256" key="1">
    <source>
        <dbReference type="ARBA" id="ARBA00004304"/>
    </source>
</evidence>
<evidence type="ECO:0000256" key="20">
    <source>
        <dbReference type="SAM" id="SignalP"/>
    </source>
</evidence>
<feature type="region of interest" description="Disordered" evidence="18">
    <location>
        <begin position="210"/>
        <end position="257"/>
    </location>
</feature>
<keyword evidence="8 19" id="KW-0812">Transmembrane</keyword>
<evidence type="ECO:0000256" key="3">
    <source>
        <dbReference type="ARBA" id="ARBA00004472"/>
    </source>
</evidence>
<evidence type="ECO:0000256" key="17">
    <source>
        <dbReference type="ARBA" id="ARBA00023329"/>
    </source>
</evidence>
<dbReference type="InterPro" id="IPR044865">
    <property type="entry name" value="MRH_dom"/>
</dbReference>
<reference evidence="22" key="2">
    <citation type="submission" date="2023-05" db="EMBL/GenBank/DDBJ databases">
        <authorList>
            <consortium name="Lawrence Berkeley National Laboratory"/>
            <person name="Steindorff A."/>
            <person name="Hensen N."/>
            <person name="Bonometti L."/>
            <person name="Westerberg I."/>
            <person name="Brannstrom I.O."/>
            <person name="Guillou S."/>
            <person name="Cros-Aarteil S."/>
            <person name="Calhoun S."/>
            <person name="Haridas S."/>
            <person name="Kuo A."/>
            <person name="Mondo S."/>
            <person name="Pangilinan J."/>
            <person name="Riley R."/>
            <person name="Labutti K."/>
            <person name="Andreopoulos B."/>
            <person name="Lipzen A."/>
            <person name="Chen C."/>
            <person name="Yanf M."/>
            <person name="Daum C."/>
            <person name="Ng V."/>
            <person name="Clum A."/>
            <person name="Ohm R."/>
            <person name="Martin F."/>
            <person name="Silar P."/>
            <person name="Natvig D."/>
            <person name="Lalanne C."/>
            <person name="Gautier V."/>
            <person name="Ament-Velasquez S.L."/>
            <person name="Kruys A."/>
            <person name="Hutchinson M.I."/>
            <person name="Powell A.J."/>
            <person name="Barry K."/>
            <person name="Miller A.N."/>
            <person name="Grigoriev I.V."/>
            <person name="Debuchy R."/>
            <person name="Gladieux P."/>
            <person name="Thoren M.H."/>
            <person name="Johannesson H."/>
        </authorList>
    </citation>
    <scope>NUCLEOTIDE SEQUENCE</scope>
    <source>
        <strain evidence="22">CBS 731.68</strain>
    </source>
</reference>
<dbReference type="Proteomes" id="UP001302602">
    <property type="component" value="Unassembled WGS sequence"/>
</dbReference>
<comment type="similarity">
    <text evidence="5">Belongs to the ATG27 family.</text>
</comment>
<feature type="domain" description="MRH" evidence="21">
    <location>
        <begin position="47"/>
        <end position="296"/>
    </location>
</feature>
<evidence type="ECO:0000256" key="2">
    <source>
        <dbReference type="ARBA" id="ARBA00004358"/>
    </source>
</evidence>
<keyword evidence="23" id="KW-1185">Reference proteome</keyword>
<dbReference type="EMBL" id="MU853230">
    <property type="protein sequence ID" value="KAK4122557.1"/>
    <property type="molecule type" value="Genomic_DNA"/>
</dbReference>
<sequence>MKGPSGWWSGSTLTSLLLLLLLSSSPTTTATSSPSSSTATRASTTPLTCDNLVVDGHKYNLGALAGPHAVVTSEYTPPTHHNTTYTIDVCGPLVRRGEVDRAERCPDGTRVCAIKHRWDPKAGKTTDIDQVIPIVVSGTGDDNKAAVGWEAKRLPRDDDGSATQDGKKEGLRLTLTGETRYQQRAQRAVVEFRCNPDLVGTEGEWESVDEYVPPKKDKEGHDRRREIRIGRRDDEEKKKDGDKKDGDNESESTPEKQLKKDMAALVWEGYKRERDGNGAEMDTLYLTWYTKQVCDAAVDEPVPETSHSSGFFFWLFVIGFLAVASYLIFGSWINYTRYGARGWDLLPHGDMIRDIPYLMRDLIRRILNTLQSTGSRGGYSAV</sequence>
<evidence type="ECO:0000256" key="12">
    <source>
        <dbReference type="ARBA" id="ARBA00023006"/>
    </source>
</evidence>
<dbReference type="InterPro" id="IPR018939">
    <property type="entry name" value="Autophagy-rel_prot_27"/>
</dbReference>
<evidence type="ECO:0000256" key="11">
    <source>
        <dbReference type="ARBA" id="ARBA00022989"/>
    </source>
</evidence>
<accession>A0AAN6Z2G7</accession>
<dbReference type="Pfam" id="PF09451">
    <property type="entry name" value="ATG27"/>
    <property type="match status" value="1"/>
</dbReference>
<dbReference type="GO" id="GO:0030659">
    <property type="term" value="C:cytoplasmic vesicle membrane"/>
    <property type="evidence" value="ECO:0007669"/>
    <property type="project" value="UniProtKB-SubCell"/>
</dbReference>
<keyword evidence="16" id="KW-1015">Disulfide bond</keyword>
<reference evidence="22" key="1">
    <citation type="journal article" date="2023" name="Mol. Phylogenet. Evol.">
        <title>Genome-scale phylogeny and comparative genomics of the fungal order Sordariales.</title>
        <authorList>
            <person name="Hensen N."/>
            <person name="Bonometti L."/>
            <person name="Westerberg I."/>
            <person name="Brannstrom I.O."/>
            <person name="Guillou S."/>
            <person name="Cros-Aarteil S."/>
            <person name="Calhoun S."/>
            <person name="Haridas S."/>
            <person name="Kuo A."/>
            <person name="Mondo S."/>
            <person name="Pangilinan J."/>
            <person name="Riley R."/>
            <person name="LaButti K."/>
            <person name="Andreopoulos B."/>
            <person name="Lipzen A."/>
            <person name="Chen C."/>
            <person name="Yan M."/>
            <person name="Daum C."/>
            <person name="Ng V."/>
            <person name="Clum A."/>
            <person name="Steindorff A."/>
            <person name="Ohm R.A."/>
            <person name="Martin F."/>
            <person name="Silar P."/>
            <person name="Natvig D.O."/>
            <person name="Lalanne C."/>
            <person name="Gautier V."/>
            <person name="Ament-Velasquez S.L."/>
            <person name="Kruys A."/>
            <person name="Hutchinson M.I."/>
            <person name="Powell A.J."/>
            <person name="Barry K."/>
            <person name="Miller A.N."/>
            <person name="Grigoriev I.V."/>
            <person name="Debuchy R."/>
            <person name="Gladieux P."/>
            <person name="Hiltunen Thoren M."/>
            <person name="Johannesson H."/>
        </authorList>
    </citation>
    <scope>NUCLEOTIDE SEQUENCE</scope>
    <source>
        <strain evidence="22">CBS 731.68</strain>
    </source>
</reference>
<dbReference type="GO" id="GO:0015031">
    <property type="term" value="P:protein transport"/>
    <property type="evidence" value="ECO:0007669"/>
    <property type="project" value="UniProtKB-KW"/>
</dbReference>
<dbReference type="SUPFAM" id="SSF50911">
    <property type="entry name" value="Mannose 6-phosphate receptor domain"/>
    <property type="match status" value="1"/>
</dbReference>
<dbReference type="PANTHER" id="PTHR15071:SF13">
    <property type="entry name" value="AUTOPHAGY-RELATED PROTEIN 27"/>
    <property type="match status" value="1"/>
</dbReference>
<keyword evidence="11 19" id="KW-1133">Transmembrane helix</keyword>
<evidence type="ECO:0000313" key="22">
    <source>
        <dbReference type="EMBL" id="KAK4122557.1"/>
    </source>
</evidence>
<keyword evidence="10" id="KW-0653">Protein transport</keyword>
<keyword evidence="7" id="KW-0813">Transport</keyword>
<keyword evidence="17" id="KW-0968">Cytoplasmic vesicle</keyword>
<keyword evidence="15 19" id="KW-0472">Membrane</keyword>
<keyword evidence="12" id="KW-0072">Autophagy</keyword>
<dbReference type="GO" id="GO:0034045">
    <property type="term" value="C:phagophore assembly site membrane"/>
    <property type="evidence" value="ECO:0007669"/>
    <property type="project" value="UniProtKB-SubCell"/>
</dbReference>
<name>A0AAN6Z2G7_9PEZI</name>
<feature type="compositionally biased region" description="Basic and acidic residues" evidence="18">
    <location>
        <begin position="212"/>
        <end position="257"/>
    </location>
</feature>
<dbReference type="InterPro" id="IPR009011">
    <property type="entry name" value="Man6P_isomerase_rcpt-bd_dom_sf"/>
</dbReference>
<evidence type="ECO:0000313" key="23">
    <source>
        <dbReference type="Proteomes" id="UP001302602"/>
    </source>
</evidence>
<organism evidence="22 23">
    <name type="scientific">Parathielavia appendiculata</name>
    <dbReference type="NCBI Taxonomy" id="2587402"/>
    <lineage>
        <taxon>Eukaryota</taxon>
        <taxon>Fungi</taxon>
        <taxon>Dikarya</taxon>
        <taxon>Ascomycota</taxon>
        <taxon>Pezizomycotina</taxon>
        <taxon>Sordariomycetes</taxon>
        <taxon>Sordariomycetidae</taxon>
        <taxon>Sordariales</taxon>
        <taxon>Chaetomiaceae</taxon>
        <taxon>Parathielavia</taxon>
    </lineage>
</organism>
<feature type="signal peptide" evidence="20">
    <location>
        <begin position="1"/>
        <end position="30"/>
    </location>
</feature>
<evidence type="ECO:0000256" key="18">
    <source>
        <dbReference type="SAM" id="MobiDB-lite"/>
    </source>
</evidence>
<feature type="transmembrane region" description="Helical" evidence="19">
    <location>
        <begin position="311"/>
        <end position="333"/>
    </location>
</feature>
<evidence type="ECO:0000259" key="21">
    <source>
        <dbReference type="PROSITE" id="PS51914"/>
    </source>
</evidence>
<dbReference type="AlphaFoldDB" id="A0AAN6Z2G7"/>
<dbReference type="Gene3D" id="2.70.130.10">
    <property type="entry name" value="Mannose-6-phosphate receptor binding domain"/>
    <property type="match status" value="1"/>
</dbReference>